<evidence type="ECO:0000256" key="7">
    <source>
        <dbReference type="ARBA" id="ARBA00023212"/>
    </source>
</evidence>
<keyword evidence="4" id="KW-0282">Flagellum</keyword>
<comment type="caution">
    <text evidence="12">The sequence shown here is derived from an EMBL/GenBank/DDBJ whole genome shotgun (WGS) entry which is preliminary data.</text>
</comment>
<comment type="subcellular location">
    <subcellularLocation>
        <location evidence="1">Cytoplasm</location>
        <location evidence="1">Cytoskeleton</location>
        <location evidence="1">Flagellum axoneme</location>
    </subcellularLocation>
</comment>
<evidence type="ECO:0000256" key="6">
    <source>
        <dbReference type="ARBA" id="ARBA00023069"/>
    </source>
</evidence>
<feature type="coiled-coil region" evidence="10">
    <location>
        <begin position="165"/>
        <end position="217"/>
    </location>
</feature>
<evidence type="ECO:0008006" key="14">
    <source>
        <dbReference type="Google" id="ProtNLM"/>
    </source>
</evidence>
<sequence>MFSKNADSYKLDDNRLSGQTIYRTNPTQQEVKWERMKDTLKARRSRILDPVISKLPKEDLDEDVCRLQELQAQERQESIREGQKLRLLDNKHKFLENVVRAEKINEAKRVVAFRQEFQLPQQRRDYDLYDPHRWKSEPLVTYQNPEVQGPAAMMNFEGYKLMDTEGNLEADRRKYQREMLDLQTREDAVRQQRLSKIDELQQEIAATIANKAEDDQRRGELLKKAQAVDNAHQNEAMFQNRALQRQASKLDEARAAQDDIYYWTSGKLLDPQPNKVDIARGTDWRGLSRAEQLANFTGPKSVCQQVYQKRQKEAEEAERERRMVQQSKVQERLVK</sequence>
<dbReference type="EMBL" id="BDGG01000001">
    <property type="protein sequence ID" value="GAU87106.1"/>
    <property type="molecule type" value="Genomic_DNA"/>
</dbReference>
<evidence type="ECO:0000313" key="13">
    <source>
        <dbReference type="Proteomes" id="UP000186922"/>
    </source>
</evidence>
<keyword evidence="6" id="KW-0969">Cilium</keyword>
<evidence type="ECO:0000256" key="11">
    <source>
        <dbReference type="SAM" id="MobiDB-lite"/>
    </source>
</evidence>
<evidence type="ECO:0000256" key="9">
    <source>
        <dbReference type="ARBA" id="ARBA00046435"/>
    </source>
</evidence>
<dbReference type="Pfam" id="PF05914">
    <property type="entry name" value="RIB43A"/>
    <property type="match status" value="1"/>
</dbReference>
<feature type="region of interest" description="Disordered" evidence="11">
    <location>
        <begin position="1"/>
        <end position="23"/>
    </location>
</feature>
<evidence type="ECO:0000313" key="12">
    <source>
        <dbReference type="EMBL" id="GAU87106.1"/>
    </source>
</evidence>
<dbReference type="PANTHER" id="PTHR14517:SF6">
    <property type="entry name" value="RE41410P"/>
    <property type="match status" value="1"/>
</dbReference>
<accession>A0A1D1UBL6</accession>
<gene>
    <name evidence="12" type="primary">RvY_00004-1</name>
    <name evidence="12" type="synonym">RvY_00004.1</name>
    <name evidence="12" type="ORF">RvY_00004</name>
</gene>
<comment type="similarity">
    <text evidence="2">Belongs to the RIB43A family.</text>
</comment>
<name>A0A1D1UBL6_RAMVA</name>
<dbReference type="AlphaFoldDB" id="A0A1D1UBL6"/>
<dbReference type="Proteomes" id="UP000186922">
    <property type="component" value="Unassembled WGS sequence"/>
</dbReference>
<organism evidence="12 13">
    <name type="scientific">Ramazzottius varieornatus</name>
    <name type="common">Water bear</name>
    <name type="synonym">Tardigrade</name>
    <dbReference type="NCBI Taxonomy" id="947166"/>
    <lineage>
        <taxon>Eukaryota</taxon>
        <taxon>Metazoa</taxon>
        <taxon>Ecdysozoa</taxon>
        <taxon>Tardigrada</taxon>
        <taxon>Eutardigrada</taxon>
        <taxon>Parachela</taxon>
        <taxon>Hypsibioidea</taxon>
        <taxon>Ramazzottiidae</taxon>
        <taxon>Ramazzottius</taxon>
    </lineage>
</organism>
<evidence type="ECO:0000256" key="5">
    <source>
        <dbReference type="ARBA" id="ARBA00023054"/>
    </source>
</evidence>
<evidence type="ECO:0000256" key="2">
    <source>
        <dbReference type="ARBA" id="ARBA00006875"/>
    </source>
</evidence>
<evidence type="ECO:0000256" key="1">
    <source>
        <dbReference type="ARBA" id="ARBA00004611"/>
    </source>
</evidence>
<proteinExistence type="inferred from homology"/>
<evidence type="ECO:0000256" key="10">
    <source>
        <dbReference type="SAM" id="Coils"/>
    </source>
</evidence>
<evidence type="ECO:0000256" key="8">
    <source>
        <dbReference type="ARBA" id="ARBA00023273"/>
    </source>
</evidence>
<comment type="subunit">
    <text evidence="9">Microtubule inner protein component of sperm flagellar doublet microtubules.</text>
</comment>
<evidence type="ECO:0000256" key="3">
    <source>
        <dbReference type="ARBA" id="ARBA00022490"/>
    </source>
</evidence>
<dbReference type="PANTHER" id="PTHR14517">
    <property type="entry name" value="RIB43A-RELATED"/>
    <property type="match status" value="1"/>
</dbReference>
<feature type="region of interest" description="Disordered" evidence="11">
    <location>
        <begin position="312"/>
        <end position="335"/>
    </location>
</feature>
<evidence type="ECO:0000256" key="4">
    <source>
        <dbReference type="ARBA" id="ARBA00022846"/>
    </source>
</evidence>
<keyword evidence="8" id="KW-0966">Cell projection</keyword>
<dbReference type="OrthoDB" id="429119at2759"/>
<protein>
    <recommendedName>
        <fullName evidence="14">RIB43A-like with coiled-coils protein 2</fullName>
    </recommendedName>
</protein>
<keyword evidence="5 10" id="KW-0175">Coiled coil</keyword>
<keyword evidence="7" id="KW-0206">Cytoskeleton</keyword>
<keyword evidence="13" id="KW-1185">Reference proteome</keyword>
<keyword evidence="3" id="KW-0963">Cytoplasm</keyword>
<dbReference type="InterPro" id="IPR008805">
    <property type="entry name" value="RIB43A"/>
</dbReference>
<reference evidence="12 13" key="1">
    <citation type="journal article" date="2016" name="Nat. Commun.">
        <title>Extremotolerant tardigrade genome and improved radiotolerance of human cultured cells by tardigrade-unique protein.</title>
        <authorList>
            <person name="Hashimoto T."/>
            <person name="Horikawa D.D."/>
            <person name="Saito Y."/>
            <person name="Kuwahara H."/>
            <person name="Kozuka-Hata H."/>
            <person name="Shin-I T."/>
            <person name="Minakuchi Y."/>
            <person name="Ohishi K."/>
            <person name="Motoyama A."/>
            <person name="Aizu T."/>
            <person name="Enomoto A."/>
            <person name="Kondo K."/>
            <person name="Tanaka S."/>
            <person name="Hara Y."/>
            <person name="Koshikawa S."/>
            <person name="Sagara H."/>
            <person name="Miura T."/>
            <person name="Yokobori S."/>
            <person name="Miyagawa K."/>
            <person name="Suzuki Y."/>
            <person name="Kubo T."/>
            <person name="Oyama M."/>
            <person name="Kohara Y."/>
            <person name="Fujiyama A."/>
            <person name="Arakawa K."/>
            <person name="Katayama T."/>
            <person name="Toyoda A."/>
            <person name="Kunieda T."/>
        </authorList>
    </citation>
    <scope>NUCLEOTIDE SEQUENCE [LARGE SCALE GENOMIC DNA]</scope>
    <source>
        <strain evidence="12 13">YOKOZUNA-1</strain>
    </source>
</reference>